<dbReference type="OrthoDB" id="9777306at2"/>
<evidence type="ECO:0000313" key="2">
    <source>
        <dbReference type="Proteomes" id="UP000323856"/>
    </source>
</evidence>
<protein>
    <submittedName>
        <fullName evidence="1">Uncharacterized protein</fullName>
    </submittedName>
</protein>
<organism evidence="1 2">
    <name type="scientific">Paeniglutamicibacter gangotriensis</name>
    <dbReference type="NCBI Taxonomy" id="254787"/>
    <lineage>
        <taxon>Bacteria</taxon>
        <taxon>Bacillati</taxon>
        <taxon>Actinomycetota</taxon>
        <taxon>Actinomycetes</taxon>
        <taxon>Micrococcales</taxon>
        <taxon>Micrococcaceae</taxon>
        <taxon>Paeniglutamicibacter</taxon>
    </lineage>
</organism>
<accession>A0A5B0EKF9</accession>
<proteinExistence type="predicted"/>
<dbReference type="AlphaFoldDB" id="A0A5B0EKF9"/>
<comment type="caution">
    <text evidence="1">The sequence shown here is derived from an EMBL/GenBank/DDBJ whole genome shotgun (WGS) entry which is preliminary data.</text>
</comment>
<dbReference type="RefSeq" id="WP_149618502.1">
    <property type="nucleotide sequence ID" value="NZ_VOBL01000002.1"/>
</dbReference>
<sequence>MVLQHLLQLTGMSPFAGISIGLDRGGPVDWELSLRHGCFHYTGTLHRVRYTPREKSAYNPEQIIALDREIARIYE</sequence>
<name>A0A5B0EKF9_9MICC</name>
<evidence type="ECO:0000313" key="1">
    <source>
        <dbReference type="EMBL" id="KAA0979226.1"/>
    </source>
</evidence>
<dbReference type="Proteomes" id="UP000323856">
    <property type="component" value="Unassembled WGS sequence"/>
</dbReference>
<reference evidence="1 2" key="1">
    <citation type="submission" date="2019-07" db="EMBL/GenBank/DDBJ databases">
        <title>Analysis of the biochemical properties, biological activity and biotechnological potential of siderophores and biosurfactants produced by Antarctic psychrotolerant bacteria.</title>
        <authorList>
            <person name="Styczynski M."/>
            <person name="Krucon T."/>
            <person name="Decewicz P."/>
            <person name="Dziewit L."/>
        </authorList>
    </citation>
    <scope>NUCLEOTIDE SEQUENCE [LARGE SCALE GENOMIC DNA]</scope>
    <source>
        <strain evidence="1 2">ANT_H27</strain>
    </source>
</reference>
<gene>
    <name evidence="1" type="ORF">FQ154_01970</name>
</gene>
<dbReference type="EMBL" id="VOBL01000002">
    <property type="protein sequence ID" value="KAA0979226.1"/>
    <property type="molecule type" value="Genomic_DNA"/>
</dbReference>